<accession>F8N921</accession>
<keyword evidence="3" id="KW-0479">Metal-binding</keyword>
<dbReference type="Gene3D" id="3.20.20.70">
    <property type="entry name" value="Aldolase class I"/>
    <property type="match status" value="1"/>
</dbReference>
<evidence type="ECO:0000256" key="1">
    <source>
        <dbReference type="ARBA" id="ARBA00001966"/>
    </source>
</evidence>
<dbReference type="Pfam" id="PF13186">
    <property type="entry name" value="SPASM"/>
    <property type="match status" value="1"/>
</dbReference>
<keyword evidence="2" id="KW-0949">S-adenosyl-L-methionine</keyword>
<evidence type="ECO:0000313" key="7">
    <source>
        <dbReference type="EMBL" id="EGN56599.1"/>
    </source>
</evidence>
<dbReference type="EMBL" id="GL945017">
    <property type="protein sequence ID" value="EGN56599.1"/>
    <property type="molecule type" value="Genomic_DNA"/>
</dbReference>
<organism evidence="7 8">
    <name type="scientific">Hallella multisaccharivorax DSM 17128</name>
    <dbReference type="NCBI Taxonomy" id="688246"/>
    <lineage>
        <taxon>Bacteria</taxon>
        <taxon>Pseudomonadati</taxon>
        <taxon>Bacteroidota</taxon>
        <taxon>Bacteroidia</taxon>
        <taxon>Bacteroidales</taxon>
        <taxon>Prevotellaceae</taxon>
        <taxon>Hallella</taxon>
    </lineage>
</organism>
<dbReference type="InterPro" id="IPR023885">
    <property type="entry name" value="4Fe4S-binding_SPASM_dom"/>
</dbReference>
<keyword evidence="8" id="KW-1185">Reference proteome</keyword>
<evidence type="ECO:0000313" key="8">
    <source>
        <dbReference type="Proteomes" id="UP000002772"/>
    </source>
</evidence>
<dbReference type="SFLD" id="SFLDG01386">
    <property type="entry name" value="main_SPASM_domain-containing"/>
    <property type="match status" value="1"/>
</dbReference>
<dbReference type="CDD" id="cd01335">
    <property type="entry name" value="Radical_SAM"/>
    <property type="match status" value="1"/>
</dbReference>
<dbReference type="Pfam" id="PF04055">
    <property type="entry name" value="Radical_SAM"/>
    <property type="match status" value="1"/>
</dbReference>
<dbReference type="GO" id="GO:0051536">
    <property type="term" value="F:iron-sulfur cluster binding"/>
    <property type="evidence" value="ECO:0007669"/>
    <property type="project" value="UniProtKB-KW"/>
</dbReference>
<dbReference type="eggNOG" id="COG0535">
    <property type="taxonomic scope" value="Bacteria"/>
</dbReference>
<dbReference type="PROSITE" id="PS51918">
    <property type="entry name" value="RADICAL_SAM"/>
    <property type="match status" value="1"/>
</dbReference>
<dbReference type="PANTHER" id="PTHR11228">
    <property type="entry name" value="RADICAL SAM DOMAIN PROTEIN"/>
    <property type="match status" value="1"/>
</dbReference>
<dbReference type="SFLD" id="SFLDG01067">
    <property type="entry name" value="SPASM/twitch_domain_containing"/>
    <property type="match status" value="1"/>
</dbReference>
<dbReference type="Proteomes" id="UP000002772">
    <property type="component" value="Unassembled WGS sequence"/>
</dbReference>
<evidence type="ECO:0000256" key="5">
    <source>
        <dbReference type="ARBA" id="ARBA00023014"/>
    </source>
</evidence>
<dbReference type="InterPro" id="IPR050377">
    <property type="entry name" value="Radical_SAM_PqqE_MftC-like"/>
</dbReference>
<gene>
    <name evidence="7" type="ORF">Premu_1165</name>
</gene>
<dbReference type="PANTHER" id="PTHR11228:SF7">
    <property type="entry name" value="PQQA PEPTIDE CYCLASE"/>
    <property type="match status" value="1"/>
</dbReference>
<dbReference type="SFLD" id="SFLDS00029">
    <property type="entry name" value="Radical_SAM"/>
    <property type="match status" value="1"/>
</dbReference>
<keyword evidence="4" id="KW-0408">Iron</keyword>
<dbReference type="InterPro" id="IPR006638">
    <property type="entry name" value="Elp3/MiaA/NifB-like_rSAM"/>
</dbReference>
<evidence type="ECO:0000256" key="4">
    <source>
        <dbReference type="ARBA" id="ARBA00023004"/>
    </source>
</evidence>
<dbReference type="STRING" id="688246.Premu_1165"/>
<dbReference type="InterPro" id="IPR058240">
    <property type="entry name" value="rSAM_sf"/>
</dbReference>
<dbReference type="AlphaFoldDB" id="F8N921"/>
<evidence type="ECO:0000256" key="2">
    <source>
        <dbReference type="ARBA" id="ARBA00022691"/>
    </source>
</evidence>
<dbReference type="SUPFAM" id="SSF102114">
    <property type="entry name" value="Radical SAM enzymes"/>
    <property type="match status" value="1"/>
</dbReference>
<dbReference type="GO" id="GO:0046872">
    <property type="term" value="F:metal ion binding"/>
    <property type="evidence" value="ECO:0007669"/>
    <property type="project" value="UniProtKB-KW"/>
</dbReference>
<feature type="domain" description="Radical SAM core" evidence="6">
    <location>
        <begin position="99"/>
        <end position="313"/>
    </location>
</feature>
<name>F8N921_9BACT</name>
<comment type="cofactor">
    <cofactor evidence="1">
        <name>[4Fe-4S] cluster</name>
        <dbReference type="ChEBI" id="CHEBI:49883"/>
    </cofactor>
</comment>
<proteinExistence type="predicted"/>
<evidence type="ECO:0000256" key="3">
    <source>
        <dbReference type="ARBA" id="ARBA00022723"/>
    </source>
</evidence>
<dbReference type="InterPro" id="IPR007197">
    <property type="entry name" value="rSAM"/>
</dbReference>
<protein>
    <submittedName>
        <fullName evidence="7">Radical SAM domain protein</fullName>
    </submittedName>
</protein>
<dbReference type="InterPro" id="IPR013785">
    <property type="entry name" value="Aldolase_TIM"/>
</dbReference>
<keyword evidence="5" id="KW-0411">Iron-sulfur</keyword>
<evidence type="ECO:0000259" key="6">
    <source>
        <dbReference type="PROSITE" id="PS51918"/>
    </source>
</evidence>
<sequence>MRHDEYYGNSYALYNIETRKLARLTASLYTLLHLFYTNARAYEDVKNSLAEQGVNLKWDNVSQIEKEFGFKQLFVQSKISYHSTNRFSNIHAIEQIPITSSPMDVELLLTHNCNLKCKHCFQSSELHSDKRTHLSTHEWEKIFIELEKANIYNVIISGGEPMMYPHFEQLLRKVTDLRMSFSILTNGMLISEKNLDIFKKKNVSVTISLDGCTAEQHEFLRGKNTFEHIVHTIDLMVKNGVNLNIAHVVNAHNKEHLEELILFLINKGVHHLSINLVEPEGRAFSNDFLLLSPKEESLMRKKITQLQTNYSDRITIDFPNLSYKENIDGYSKDEKVFCAAGTKRVAISSDGCVYPCVYAFNLPFLKIGDLKTETLQDIWEKESAWQLMRGGITISQIDTCNSCKLHSFCSMRNCRIKSYSQKLGLFAKPDNCLIDKVE</sequence>
<dbReference type="GO" id="GO:0003824">
    <property type="term" value="F:catalytic activity"/>
    <property type="evidence" value="ECO:0007669"/>
    <property type="project" value="InterPro"/>
</dbReference>
<dbReference type="HOGENOM" id="CLU_009273_4_1_10"/>
<dbReference type="SMART" id="SM00729">
    <property type="entry name" value="Elp3"/>
    <property type="match status" value="1"/>
</dbReference>
<dbReference type="NCBIfam" id="TIGR04085">
    <property type="entry name" value="rSAM_more_4Fe4S"/>
    <property type="match status" value="1"/>
</dbReference>
<reference evidence="8" key="1">
    <citation type="journal article" date="2011" name="Stand. Genomic Sci.">
        <title>Non-contiguous finished genome sequence of the opportunistic oral pathogen Prevotella multisaccharivorax type strain (PPPA20).</title>
        <authorList>
            <person name="Pati A."/>
            <person name="Gronow S."/>
            <person name="Lu M."/>
            <person name="Lapidus A."/>
            <person name="Nolan M."/>
            <person name="Lucas S."/>
            <person name="Hammon N."/>
            <person name="Deshpande S."/>
            <person name="Cheng J.F."/>
            <person name="Tapia R."/>
            <person name="Han C."/>
            <person name="Goodwin L."/>
            <person name="Pitluck S."/>
            <person name="Liolios K."/>
            <person name="Pagani I."/>
            <person name="Mavromatis K."/>
            <person name="Mikhailova N."/>
            <person name="Huntemann M."/>
            <person name="Chen A."/>
            <person name="Palaniappan K."/>
            <person name="Land M."/>
            <person name="Hauser L."/>
            <person name="Detter J.C."/>
            <person name="Brambilla E.M."/>
            <person name="Rohde M."/>
            <person name="Goker M."/>
            <person name="Woyke T."/>
            <person name="Bristow J."/>
            <person name="Eisen J.A."/>
            <person name="Markowitz V."/>
            <person name="Hugenholtz P."/>
            <person name="Kyrpides N.C."/>
            <person name="Klenk H.P."/>
            <person name="Ivanova N."/>
        </authorList>
    </citation>
    <scope>NUCLEOTIDE SEQUENCE [LARGE SCALE GENOMIC DNA]</scope>
    <source>
        <strain evidence="8">DSM 17128</strain>
    </source>
</reference>